<evidence type="ECO:0000313" key="3">
    <source>
        <dbReference type="Proteomes" id="UP000008827"/>
    </source>
</evidence>
<evidence type="ECO:0000313" key="1">
    <source>
        <dbReference type="EMBL" id="KRH71644.1"/>
    </source>
</evidence>
<name>A0A0R0KX38_SOYBN</name>
<gene>
    <name evidence="1" type="ORF">GLYMA_02G160600</name>
</gene>
<accession>A0A0R0KX38</accession>
<dbReference type="InParanoid" id="A0A0R0KX38"/>
<reference evidence="1 2" key="1">
    <citation type="journal article" date="2010" name="Nature">
        <title>Genome sequence of the palaeopolyploid soybean.</title>
        <authorList>
            <person name="Schmutz J."/>
            <person name="Cannon S.B."/>
            <person name="Schlueter J."/>
            <person name="Ma J."/>
            <person name="Mitros T."/>
            <person name="Nelson W."/>
            <person name="Hyten D.L."/>
            <person name="Song Q."/>
            <person name="Thelen J.J."/>
            <person name="Cheng J."/>
            <person name="Xu D."/>
            <person name="Hellsten U."/>
            <person name="May G.D."/>
            <person name="Yu Y."/>
            <person name="Sakurai T."/>
            <person name="Umezawa T."/>
            <person name="Bhattacharyya M.K."/>
            <person name="Sandhu D."/>
            <person name="Valliyodan B."/>
            <person name="Lindquist E."/>
            <person name="Peto M."/>
            <person name="Grant D."/>
            <person name="Shu S."/>
            <person name="Goodstein D."/>
            <person name="Barry K."/>
            <person name="Futrell-Griggs M."/>
            <person name="Abernathy B."/>
            <person name="Du J."/>
            <person name="Tian Z."/>
            <person name="Zhu L."/>
            <person name="Gill N."/>
            <person name="Joshi T."/>
            <person name="Libault M."/>
            <person name="Sethuraman A."/>
            <person name="Zhang X.-C."/>
            <person name="Shinozaki K."/>
            <person name="Nguyen H.T."/>
            <person name="Wing R.A."/>
            <person name="Cregan P."/>
            <person name="Specht J."/>
            <person name="Grimwood J."/>
            <person name="Rokhsar D."/>
            <person name="Stacey G."/>
            <person name="Shoemaker R.C."/>
            <person name="Jackson S.A."/>
        </authorList>
    </citation>
    <scope>NUCLEOTIDE SEQUENCE [LARGE SCALE GENOMIC DNA]</scope>
    <source>
        <strain evidence="2">cv. Williams 82</strain>
        <tissue evidence="1">Callus</tissue>
    </source>
</reference>
<evidence type="ECO:0000313" key="2">
    <source>
        <dbReference type="EnsemblPlants" id="KRH71644"/>
    </source>
</evidence>
<dbReference type="Gramene" id="KRH71644">
    <property type="protein sequence ID" value="KRH71644"/>
    <property type="gene ID" value="GLYMA_02G160600"/>
</dbReference>
<keyword evidence="3" id="KW-1185">Reference proteome</keyword>
<dbReference type="EnsemblPlants" id="KRH71644">
    <property type="protein sequence ID" value="KRH71644"/>
    <property type="gene ID" value="GLYMA_02G160600"/>
</dbReference>
<protein>
    <submittedName>
        <fullName evidence="1 2">Uncharacterized protein</fullName>
    </submittedName>
</protein>
<dbReference type="AlphaFoldDB" id="A0A0R0KX38"/>
<reference evidence="1" key="3">
    <citation type="submission" date="2018-07" db="EMBL/GenBank/DDBJ databases">
        <title>WGS assembly of Glycine max.</title>
        <authorList>
            <person name="Schmutz J."/>
            <person name="Cannon S."/>
            <person name="Schlueter J."/>
            <person name="Ma J."/>
            <person name="Mitros T."/>
            <person name="Nelson W."/>
            <person name="Hyten D."/>
            <person name="Song Q."/>
            <person name="Thelen J."/>
            <person name="Cheng J."/>
            <person name="Xu D."/>
            <person name="Hellsten U."/>
            <person name="May G."/>
            <person name="Yu Y."/>
            <person name="Sakurai T."/>
            <person name="Umezawa T."/>
            <person name="Bhattacharyya M."/>
            <person name="Sandhu D."/>
            <person name="Valliyodan B."/>
            <person name="Lindquist E."/>
            <person name="Peto M."/>
            <person name="Grant D."/>
            <person name="Shu S."/>
            <person name="Goodstein D."/>
            <person name="Barry K."/>
            <person name="Futrell-Griggs M."/>
            <person name="Abernathy B."/>
            <person name="Du J."/>
            <person name="Tian Z."/>
            <person name="Zhu L."/>
            <person name="Gill N."/>
            <person name="Joshi T."/>
            <person name="Libault M."/>
            <person name="Sethuraman A."/>
            <person name="Zhang X."/>
            <person name="Shinozaki K."/>
            <person name="Nguyen H."/>
            <person name="Wing R."/>
            <person name="Cregan P."/>
            <person name="Specht J."/>
            <person name="Grimwood J."/>
            <person name="Rokhsar D."/>
            <person name="Stacey G."/>
            <person name="Shoemaker R."/>
            <person name="Jackson S."/>
        </authorList>
    </citation>
    <scope>NUCLEOTIDE SEQUENCE</scope>
    <source>
        <tissue evidence="1">Callus</tissue>
    </source>
</reference>
<sequence>MTLRGVGAFSDTEEDISPNKRNYNLTSRVGVHATKSEGEKTQEFLSVVASSHNPRAILNFRVLLKETFVVSLLRNS</sequence>
<proteinExistence type="predicted"/>
<organism evidence="1">
    <name type="scientific">Glycine max</name>
    <name type="common">Soybean</name>
    <name type="synonym">Glycine hispida</name>
    <dbReference type="NCBI Taxonomy" id="3847"/>
    <lineage>
        <taxon>Eukaryota</taxon>
        <taxon>Viridiplantae</taxon>
        <taxon>Streptophyta</taxon>
        <taxon>Embryophyta</taxon>
        <taxon>Tracheophyta</taxon>
        <taxon>Spermatophyta</taxon>
        <taxon>Magnoliopsida</taxon>
        <taxon>eudicotyledons</taxon>
        <taxon>Gunneridae</taxon>
        <taxon>Pentapetalae</taxon>
        <taxon>rosids</taxon>
        <taxon>fabids</taxon>
        <taxon>Fabales</taxon>
        <taxon>Fabaceae</taxon>
        <taxon>Papilionoideae</taxon>
        <taxon>50 kb inversion clade</taxon>
        <taxon>NPAAA clade</taxon>
        <taxon>indigoferoid/millettioid clade</taxon>
        <taxon>Phaseoleae</taxon>
        <taxon>Glycine</taxon>
        <taxon>Glycine subgen. Soja</taxon>
    </lineage>
</organism>
<dbReference type="EMBL" id="CM000835">
    <property type="protein sequence ID" value="KRH71644.1"/>
    <property type="molecule type" value="Genomic_DNA"/>
</dbReference>
<dbReference type="Proteomes" id="UP000008827">
    <property type="component" value="Chromosome 2"/>
</dbReference>
<reference evidence="2" key="2">
    <citation type="submission" date="2018-02" db="UniProtKB">
        <authorList>
            <consortium name="EnsemblPlants"/>
        </authorList>
    </citation>
    <scope>IDENTIFICATION</scope>
    <source>
        <strain evidence="2">Williams 82</strain>
    </source>
</reference>